<evidence type="ECO:0000256" key="4">
    <source>
        <dbReference type="ARBA" id="ARBA00023163"/>
    </source>
</evidence>
<evidence type="ECO:0000313" key="6">
    <source>
        <dbReference type="EMBL" id="TCO24435.1"/>
    </source>
</evidence>
<evidence type="ECO:0000256" key="3">
    <source>
        <dbReference type="ARBA" id="ARBA00023125"/>
    </source>
</evidence>
<dbReference type="InterPro" id="IPR005119">
    <property type="entry name" value="LysR_subst-bd"/>
</dbReference>
<keyword evidence="7" id="KW-1185">Reference proteome</keyword>
<comment type="caution">
    <text evidence="6">The sequence shown here is derived from an EMBL/GenBank/DDBJ whole genome shotgun (WGS) entry which is preliminary data.</text>
</comment>
<evidence type="ECO:0000313" key="7">
    <source>
        <dbReference type="Proteomes" id="UP000295818"/>
    </source>
</evidence>
<dbReference type="PROSITE" id="PS50931">
    <property type="entry name" value="HTH_LYSR"/>
    <property type="match status" value="1"/>
</dbReference>
<evidence type="ECO:0000256" key="1">
    <source>
        <dbReference type="ARBA" id="ARBA00009437"/>
    </source>
</evidence>
<accession>A0ABY2BM20</accession>
<dbReference type="Pfam" id="PF03466">
    <property type="entry name" value="LysR_substrate"/>
    <property type="match status" value="1"/>
</dbReference>
<organism evidence="6 7">
    <name type="scientific">Kribbella orskensis</name>
    <dbReference type="NCBI Taxonomy" id="2512216"/>
    <lineage>
        <taxon>Bacteria</taxon>
        <taxon>Bacillati</taxon>
        <taxon>Actinomycetota</taxon>
        <taxon>Actinomycetes</taxon>
        <taxon>Propionibacteriales</taxon>
        <taxon>Kribbellaceae</taxon>
        <taxon>Kribbella</taxon>
    </lineage>
</organism>
<dbReference type="InterPro" id="IPR036390">
    <property type="entry name" value="WH_DNA-bd_sf"/>
</dbReference>
<dbReference type="InterPro" id="IPR000847">
    <property type="entry name" value="LysR_HTH_N"/>
</dbReference>
<dbReference type="PANTHER" id="PTHR30346:SF0">
    <property type="entry name" value="HCA OPERON TRANSCRIPTIONAL ACTIVATOR HCAR"/>
    <property type="match status" value="1"/>
</dbReference>
<keyword evidence="2" id="KW-0805">Transcription regulation</keyword>
<dbReference type="Proteomes" id="UP000295818">
    <property type="component" value="Unassembled WGS sequence"/>
</dbReference>
<dbReference type="SUPFAM" id="SSF46785">
    <property type="entry name" value="Winged helix' DNA-binding domain"/>
    <property type="match status" value="1"/>
</dbReference>
<sequence length="327" mass="35531">MSSWNHVPRTQASTSKTESHYGHNFWLSPQVGKVLKGMDVDLRLVRYFLVMAEELHFTAAARRLYVSQPALSNQIRRLETQLGAQLFNRSPRGVTLTAAGAAFLPHAQGALAAIRSGVAEATAAAGRDQVLRIDVLHTDLVTPRAVLARLRERLPGFRLEVSSRGSRDQEKRLLTGELDLALCGSTAACPDGVMQRLIRREALGVALPRNHPLATSDAVAVRELTNETHYLPRDDFAPEWNEFILACCRTAGFAPRRHPASTDGTSSALELVRAGECVALGLLSTPSPDGVVVKPLAAGVPPYGWSLRWRDSSRVPPAALAALRSLD</sequence>
<dbReference type="PANTHER" id="PTHR30346">
    <property type="entry name" value="TRANSCRIPTIONAL DUAL REGULATOR HCAR-RELATED"/>
    <property type="match status" value="1"/>
</dbReference>
<dbReference type="SUPFAM" id="SSF53850">
    <property type="entry name" value="Periplasmic binding protein-like II"/>
    <property type="match status" value="1"/>
</dbReference>
<keyword evidence="3 6" id="KW-0238">DNA-binding</keyword>
<protein>
    <submittedName>
        <fullName evidence="6">DNA-binding transcriptional LysR family regulator</fullName>
    </submittedName>
</protein>
<dbReference type="Gene3D" id="1.10.10.10">
    <property type="entry name" value="Winged helix-like DNA-binding domain superfamily/Winged helix DNA-binding domain"/>
    <property type="match status" value="1"/>
</dbReference>
<reference evidence="6 7" key="1">
    <citation type="journal article" date="2015" name="Stand. Genomic Sci.">
        <title>Genomic Encyclopedia of Bacterial and Archaeal Type Strains, Phase III: the genomes of soil and plant-associated and newly described type strains.</title>
        <authorList>
            <person name="Whitman W.B."/>
            <person name="Woyke T."/>
            <person name="Klenk H.P."/>
            <person name="Zhou Y."/>
            <person name="Lilburn T.G."/>
            <person name="Beck B.J."/>
            <person name="De Vos P."/>
            <person name="Vandamme P."/>
            <person name="Eisen J.A."/>
            <person name="Garrity G."/>
            <person name="Hugenholtz P."/>
            <person name="Kyrpides N.C."/>
        </authorList>
    </citation>
    <scope>NUCLEOTIDE SEQUENCE [LARGE SCALE GENOMIC DNA]</scope>
    <source>
        <strain evidence="6 7">VKM Ac-2538</strain>
    </source>
</reference>
<dbReference type="EMBL" id="SLWM01000005">
    <property type="protein sequence ID" value="TCO24435.1"/>
    <property type="molecule type" value="Genomic_DNA"/>
</dbReference>
<evidence type="ECO:0000259" key="5">
    <source>
        <dbReference type="PROSITE" id="PS50931"/>
    </source>
</evidence>
<dbReference type="CDD" id="cd08414">
    <property type="entry name" value="PBP2_LTTR_aromatics_like"/>
    <property type="match status" value="1"/>
</dbReference>
<dbReference type="Gene3D" id="3.40.190.10">
    <property type="entry name" value="Periplasmic binding protein-like II"/>
    <property type="match status" value="2"/>
</dbReference>
<name>A0ABY2BM20_9ACTN</name>
<proteinExistence type="inferred from homology"/>
<dbReference type="InterPro" id="IPR036388">
    <property type="entry name" value="WH-like_DNA-bd_sf"/>
</dbReference>
<feature type="domain" description="HTH lysR-type" evidence="5">
    <location>
        <begin position="40"/>
        <end position="97"/>
    </location>
</feature>
<keyword evidence="4" id="KW-0804">Transcription</keyword>
<comment type="similarity">
    <text evidence="1">Belongs to the LysR transcriptional regulatory family.</text>
</comment>
<dbReference type="Pfam" id="PF00126">
    <property type="entry name" value="HTH_1"/>
    <property type="match status" value="1"/>
</dbReference>
<dbReference type="PRINTS" id="PR00039">
    <property type="entry name" value="HTHLYSR"/>
</dbReference>
<dbReference type="GO" id="GO:0003677">
    <property type="term" value="F:DNA binding"/>
    <property type="evidence" value="ECO:0007669"/>
    <property type="project" value="UniProtKB-KW"/>
</dbReference>
<evidence type="ECO:0000256" key="2">
    <source>
        <dbReference type="ARBA" id="ARBA00023015"/>
    </source>
</evidence>
<gene>
    <name evidence="6" type="ORF">EV644_105469</name>
</gene>